<dbReference type="PROSITE" id="PS51387">
    <property type="entry name" value="FAD_PCMH"/>
    <property type="match status" value="1"/>
</dbReference>
<keyword evidence="2" id="KW-0560">Oxidoreductase</keyword>
<feature type="signal peptide" evidence="3">
    <location>
        <begin position="1"/>
        <end position="21"/>
    </location>
</feature>
<dbReference type="InterPro" id="IPR036318">
    <property type="entry name" value="FAD-bd_PCMH-like_sf"/>
</dbReference>
<dbReference type="Proteomes" id="UP000256964">
    <property type="component" value="Unassembled WGS sequence"/>
</dbReference>
<keyword evidence="6" id="KW-1185">Reference proteome</keyword>
<dbReference type="Gene3D" id="3.30.465.10">
    <property type="match status" value="1"/>
</dbReference>
<evidence type="ECO:0000259" key="4">
    <source>
        <dbReference type="PROSITE" id="PS51387"/>
    </source>
</evidence>
<name>A0A371DYB8_9APHY</name>
<dbReference type="GO" id="GO:0016491">
    <property type="term" value="F:oxidoreductase activity"/>
    <property type="evidence" value="ECO:0007669"/>
    <property type="project" value="UniProtKB-KW"/>
</dbReference>
<dbReference type="SUPFAM" id="SSF56176">
    <property type="entry name" value="FAD-binding/transporter-associated domain-like"/>
    <property type="match status" value="1"/>
</dbReference>
<dbReference type="PANTHER" id="PTHR13878:SF91">
    <property type="entry name" value="FAD BINDING DOMAIN PROTEIN (AFU_ORTHOLOGUE AFUA_6G12070)-RELATED"/>
    <property type="match status" value="1"/>
</dbReference>
<feature type="chain" id="PRO_5017042422" evidence="3">
    <location>
        <begin position="22"/>
        <end position="593"/>
    </location>
</feature>
<evidence type="ECO:0000256" key="3">
    <source>
        <dbReference type="SAM" id="SignalP"/>
    </source>
</evidence>
<evidence type="ECO:0000313" key="5">
    <source>
        <dbReference type="EMBL" id="RDX57542.1"/>
    </source>
</evidence>
<evidence type="ECO:0000256" key="2">
    <source>
        <dbReference type="ARBA" id="ARBA00023002"/>
    </source>
</evidence>
<dbReference type="InterPro" id="IPR006094">
    <property type="entry name" value="Oxid_FAD_bind_N"/>
</dbReference>
<comment type="similarity">
    <text evidence="1">Belongs to the oxygen-dependent FAD-linked oxidoreductase family.</text>
</comment>
<dbReference type="InterPro" id="IPR016166">
    <property type="entry name" value="FAD-bd_PCMH"/>
</dbReference>
<dbReference type="OrthoDB" id="9983560at2759"/>
<gene>
    <name evidence="5" type="ORF">OH76DRAFT_1451447</name>
</gene>
<reference evidence="5 6" key="1">
    <citation type="journal article" date="2018" name="Biotechnol. Biofuels">
        <title>Integrative visual omics of the white-rot fungus Polyporus brumalis exposes the biotechnological potential of its oxidative enzymes for delignifying raw plant biomass.</title>
        <authorList>
            <person name="Miyauchi S."/>
            <person name="Rancon A."/>
            <person name="Drula E."/>
            <person name="Hage H."/>
            <person name="Chaduli D."/>
            <person name="Favel A."/>
            <person name="Grisel S."/>
            <person name="Henrissat B."/>
            <person name="Herpoel-Gimbert I."/>
            <person name="Ruiz-Duenas F.J."/>
            <person name="Chevret D."/>
            <person name="Hainaut M."/>
            <person name="Lin J."/>
            <person name="Wang M."/>
            <person name="Pangilinan J."/>
            <person name="Lipzen A."/>
            <person name="Lesage-Meessen L."/>
            <person name="Navarro D."/>
            <person name="Riley R."/>
            <person name="Grigoriev I.V."/>
            <person name="Zhou S."/>
            <person name="Raouche S."/>
            <person name="Rosso M.N."/>
        </authorList>
    </citation>
    <scope>NUCLEOTIDE SEQUENCE [LARGE SCALE GENOMIC DNA]</scope>
    <source>
        <strain evidence="5 6">BRFM 1820</strain>
    </source>
</reference>
<evidence type="ECO:0000256" key="1">
    <source>
        <dbReference type="ARBA" id="ARBA00005466"/>
    </source>
</evidence>
<dbReference type="Pfam" id="PF08031">
    <property type="entry name" value="BBE"/>
    <property type="match status" value="1"/>
</dbReference>
<dbReference type="Pfam" id="PF01565">
    <property type="entry name" value="FAD_binding_4"/>
    <property type="match status" value="1"/>
</dbReference>
<feature type="domain" description="FAD-binding PCMH-type" evidence="4">
    <location>
        <begin position="123"/>
        <end position="311"/>
    </location>
</feature>
<organism evidence="5 6">
    <name type="scientific">Lentinus brumalis</name>
    <dbReference type="NCBI Taxonomy" id="2498619"/>
    <lineage>
        <taxon>Eukaryota</taxon>
        <taxon>Fungi</taxon>
        <taxon>Dikarya</taxon>
        <taxon>Basidiomycota</taxon>
        <taxon>Agaricomycotina</taxon>
        <taxon>Agaricomycetes</taxon>
        <taxon>Polyporales</taxon>
        <taxon>Polyporaceae</taxon>
        <taxon>Lentinus</taxon>
    </lineage>
</organism>
<dbReference type="EMBL" id="KZ857379">
    <property type="protein sequence ID" value="RDX57542.1"/>
    <property type="molecule type" value="Genomic_DNA"/>
</dbReference>
<proteinExistence type="inferred from homology"/>
<dbReference type="AlphaFoldDB" id="A0A371DYB8"/>
<protein>
    <submittedName>
        <fullName evidence="5">FAD-binding domain-containing protein</fullName>
    </submittedName>
</protein>
<evidence type="ECO:0000313" key="6">
    <source>
        <dbReference type="Proteomes" id="UP000256964"/>
    </source>
</evidence>
<accession>A0A371DYB8</accession>
<dbReference type="InterPro" id="IPR012951">
    <property type="entry name" value="BBE"/>
</dbReference>
<dbReference type="PANTHER" id="PTHR13878">
    <property type="entry name" value="GULONOLACTONE OXIDASE"/>
    <property type="match status" value="1"/>
</dbReference>
<dbReference type="InterPro" id="IPR050432">
    <property type="entry name" value="FAD-linked_Oxidoreductases_BP"/>
</dbReference>
<dbReference type="STRING" id="139420.A0A371DYB8"/>
<dbReference type="InterPro" id="IPR016169">
    <property type="entry name" value="FAD-bd_PCMH_sub2"/>
</dbReference>
<keyword evidence="3" id="KW-0732">Signal</keyword>
<dbReference type="GO" id="GO:0071949">
    <property type="term" value="F:FAD binding"/>
    <property type="evidence" value="ECO:0007669"/>
    <property type="project" value="InterPro"/>
</dbReference>
<sequence>MPKSALIFFLVIFQIFHAVVAADSGLQSKCRCIYGDPCWPSQSEFAQLTVQVSQPLLRPTPPARPCYRSANSSECAEAVAGWNDGNWRANQTGGMQSPNFETFIFPNGTIDACYLNTTLGVPCGQGSVSVIGVDARSISDVQAAVRFAAKHDLRLAVKNTGHDFLGRSDGRGSFMVWTHNMKNITAHPSFTPAGASTNESYEDAITLGAGVQWHEAYSAANASGRVLVGGASAGGSVGAAGGWLQGGGHSALSPSFGLGVDNVLEFSVVTSNGSHIVANAHQHPDLFWALRGGGGGTFGVVTSVTYHTRPSFPVISAFLSVLINASTPNAALSQAFTELVRITPQLTDEGWGGYSIFTPFNDSFSFVIVNIVPATSQDSAAKANATMSAYLEYVHELAANSTQSGDPVQVQAALTMPFASWYDWYISLFATGPSVGSNTEVGSWLMPREVVESDHERVAQVLLSIPGISWYPVAGGAVSNVSADATGLNPAWRRAAAHVVGGIGWPEGTTLDEISALRDELKSSTAKLRALAPESGAYFNEASLYEPNPAHSFFGPHYEKLRAIKTVYDPVDLFIVAEGVASDEWDKSLTCRI</sequence>